<evidence type="ECO:0000313" key="1">
    <source>
        <dbReference type="EMBL" id="GFQ85539.1"/>
    </source>
</evidence>
<dbReference type="EMBL" id="BMAO01032896">
    <property type="protein sequence ID" value="GFQ85539.1"/>
    <property type="molecule type" value="Genomic_DNA"/>
</dbReference>
<comment type="caution">
    <text evidence="1">The sequence shown here is derived from an EMBL/GenBank/DDBJ whole genome shotgun (WGS) entry which is preliminary data.</text>
</comment>
<accession>A0A8X6HFC4</accession>
<organism evidence="1 2">
    <name type="scientific">Trichonephila clavata</name>
    <name type="common">Joro spider</name>
    <name type="synonym">Nephila clavata</name>
    <dbReference type="NCBI Taxonomy" id="2740835"/>
    <lineage>
        <taxon>Eukaryota</taxon>
        <taxon>Metazoa</taxon>
        <taxon>Ecdysozoa</taxon>
        <taxon>Arthropoda</taxon>
        <taxon>Chelicerata</taxon>
        <taxon>Arachnida</taxon>
        <taxon>Araneae</taxon>
        <taxon>Araneomorphae</taxon>
        <taxon>Entelegynae</taxon>
        <taxon>Araneoidea</taxon>
        <taxon>Nephilidae</taxon>
        <taxon>Trichonephila</taxon>
    </lineage>
</organism>
<evidence type="ECO:0000313" key="2">
    <source>
        <dbReference type="Proteomes" id="UP000887116"/>
    </source>
</evidence>
<dbReference type="Proteomes" id="UP000887116">
    <property type="component" value="Unassembled WGS sequence"/>
</dbReference>
<dbReference type="AlphaFoldDB" id="A0A8X6HFC4"/>
<gene>
    <name evidence="1" type="ORF">TNCT_264941</name>
</gene>
<dbReference type="OrthoDB" id="10549971at2759"/>
<keyword evidence="2" id="KW-1185">Reference proteome</keyword>
<proteinExistence type="predicted"/>
<name>A0A8X6HFC4_TRICU</name>
<protein>
    <submittedName>
        <fullName evidence="1">Uncharacterized protein</fullName>
    </submittedName>
</protein>
<reference evidence="1" key="1">
    <citation type="submission" date="2020-07" db="EMBL/GenBank/DDBJ databases">
        <title>Multicomponent nature underlies the extraordinary mechanical properties of spider dragline silk.</title>
        <authorList>
            <person name="Kono N."/>
            <person name="Nakamura H."/>
            <person name="Mori M."/>
            <person name="Yoshida Y."/>
            <person name="Ohtoshi R."/>
            <person name="Malay A.D."/>
            <person name="Moran D.A.P."/>
            <person name="Tomita M."/>
            <person name="Numata K."/>
            <person name="Arakawa K."/>
        </authorList>
    </citation>
    <scope>NUCLEOTIDE SEQUENCE</scope>
</reference>
<sequence length="91" mass="9997">MGVVVRYSCNERPGVSVQIPLSGIRLSADVSSDRDGVGLEIISLDIRLCSNLITNLQDFRDTFTCLCLVPPLENHSGEEELMDGDKIEDES</sequence>